<feature type="compositionally biased region" description="Basic and acidic residues" evidence="1">
    <location>
        <begin position="26"/>
        <end position="44"/>
    </location>
</feature>
<comment type="caution">
    <text evidence="2">The sequence shown here is derived from an EMBL/GenBank/DDBJ whole genome shotgun (WGS) entry which is preliminary data.</text>
</comment>
<dbReference type="AlphaFoldDB" id="A0A9J5YBI2"/>
<dbReference type="EMBL" id="JACXVP010000007">
    <property type="protein sequence ID" value="KAG5598075.1"/>
    <property type="molecule type" value="Genomic_DNA"/>
</dbReference>
<dbReference type="Proteomes" id="UP000824120">
    <property type="component" value="Chromosome 7"/>
</dbReference>
<accession>A0A9J5YBI2</accession>
<reference evidence="2 3" key="1">
    <citation type="submission" date="2020-09" db="EMBL/GenBank/DDBJ databases">
        <title>De no assembly of potato wild relative species, Solanum commersonii.</title>
        <authorList>
            <person name="Cho K."/>
        </authorList>
    </citation>
    <scope>NUCLEOTIDE SEQUENCE [LARGE SCALE GENOMIC DNA]</scope>
    <source>
        <strain evidence="2">LZ3.2</strain>
        <tissue evidence="2">Leaf</tissue>
    </source>
</reference>
<evidence type="ECO:0000256" key="1">
    <source>
        <dbReference type="SAM" id="MobiDB-lite"/>
    </source>
</evidence>
<evidence type="ECO:0000313" key="2">
    <source>
        <dbReference type="EMBL" id="KAG5598075.1"/>
    </source>
</evidence>
<feature type="region of interest" description="Disordered" evidence="1">
    <location>
        <begin position="1"/>
        <end position="56"/>
    </location>
</feature>
<name>A0A9J5YBI2_SOLCO</name>
<keyword evidence="3" id="KW-1185">Reference proteome</keyword>
<evidence type="ECO:0000313" key="3">
    <source>
        <dbReference type="Proteomes" id="UP000824120"/>
    </source>
</evidence>
<organism evidence="2 3">
    <name type="scientific">Solanum commersonii</name>
    <name type="common">Commerson's wild potato</name>
    <name type="synonym">Commerson's nightshade</name>
    <dbReference type="NCBI Taxonomy" id="4109"/>
    <lineage>
        <taxon>Eukaryota</taxon>
        <taxon>Viridiplantae</taxon>
        <taxon>Streptophyta</taxon>
        <taxon>Embryophyta</taxon>
        <taxon>Tracheophyta</taxon>
        <taxon>Spermatophyta</taxon>
        <taxon>Magnoliopsida</taxon>
        <taxon>eudicotyledons</taxon>
        <taxon>Gunneridae</taxon>
        <taxon>Pentapetalae</taxon>
        <taxon>asterids</taxon>
        <taxon>lamiids</taxon>
        <taxon>Solanales</taxon>
        <taxon>Solanaceae</taxon>
        <taxon>Solanoideae</taxon>
        <taxon>Solaneae</taxon>
        <taxon>Solanum</taxon>
    </lineage>
</organism>
<proteinExistence type="predicted"/>
<protein>
    <submittedName>
        <fullName evidence="2">Uncharacterized protein</fullName>
    </submittedName>
</protein>
<sequence>MDPDTNRKIYNSDNEGWAENRKKKLHDPLNLRKEPNKDVPESSKPKVAKIPPKKGRRATPVIFRPTLLRPLKYKIKKIPTHAIRFGVHFNNNFLEDFQKSIGELLNKATNVLHIRHANGGILKFCINEVAIITSLKVKGNKDFEYPKSTPYGRYRDYPWGQISFSKLIISLRQYFNLSKQLYRLYGMPYALNVWIYESAFQLNLEIAVIPRMCNWRVVADKAKF</sequence>
<dbReference type="PANTHER" id="PTHR48302:SF2">
    <property type="entry name" value="DUF1985 DOMAIN-CONTAINING PROTEIN"/>
    <property type="match status" value="1"/>
</dbReference>
<gene>
    <name evidence="2" type="ORF">H5410_039307</name>
</gene>
<dbReference type="PANTHER" id="PTHR48302">
    <property type="entry name" value="ULP1 PROTEASE FAMILY, C-TERMINAL CATALYTIC DOMAIN CONTAINING PROTEIN"/>
    <property type="match status" value="1"/>
</dbReference>